<evidence type="ECO:0000313" key="2">
    <source>
        <dbReference type="EMBL" id="EGT49389.1"/>
    </source>
</evidence>
<dbReference type="AlphaFoldDB" id="G0MDE3"/>
<dbReference type="InParanoid" id="G0MDE3"/>
<gene>
    <name evidence="2" type="ORF">CAEBREN_23011</name>
</gene>
<dbReference type="HOGENOM" id="CLU_1316438_0_0_1"/>
<sequence length="209" mass="24733">MSRPTSSSSSSSIGSWAPSPQFQGWNHQHFDLEYFKYIFGQQEECITKMQLNNNQVVEENYALKWKIQQLEIQNQQLQAAQAGLPMSPSSAESARRADKERIRMLEEENGRLKKKLEVYQLNPENLDLFSFLYNESRDVTGHPKIVQLTTRTEHFYNIYKNRAIPPFQTLDKEEKKKWSKVWKKMRDDQKDQVARDLIQYVKKEVIELD</sequence>
<proteinExistence type="predicted"/>
<protein>
    <submittedName>
        <fullName evidence="2">Uncharacterized protein</fullName>
    </submittedName>
</protein>
<dbReference type="FunCoup" id="G0MDE3">
    <property type="interactions" value="186"/>
</dbReference>
<evidence type="ECO:0000256" key="1">
    <source>
        <dbReference type="SAM" id="Coils"/>
    </source>
</evidence>
<evidence type="ECO:0000313" key="3">
    <source>
        <dbReference type="Proteomes" id="UP000008068"/>
    </source>
</evidence>
<organism evidence="3">
    <name type="scientific">Caenorhabditis brenneri</name>
    <name type="common">Nematode worm</name>
    <dbReference type="NCBI Taxonomy" id="135651"/>
    <lineage>
        <taxon>Eukaryota</taxon>
        <taxon>Metazoa</taxon>
        <taxon>Ecdysozoa</taxon>
        <taxon>Nematoda</taxon>
        <taxon>Chromadorea</taxon>
        <taxon>Rhabditida</taxon>
        <taxon>Rhabditina</taxon>
        <taxon>Rhabditomorpha</taxon>
        <taxon>Rhabditoidea</taxon>
        <taxon>Rhabditidae</taxon>
        <taxon>Peloderinae</taxon>
        <taxon>Caenorhabditis</taxon>
    </lineage>
</organism>
<name>G0MDE3_CAEBE</name>
<keyword evidence="1" id="KW-0175">Coiled coil</keyword>
<keyword evidence="3" id="KW-1185">Reference proteome</keyword>
<reference evidence="3" key="1">
    <citation type="submission" date="2011-07" db="EMBL/GenBank/DDBJ databases">
        <authorList>
            <consortium name="Caenorhabditis brenneri Sequencing and Analysis Consortium"/>
            <person name="Wilson R.K."/>
        </authorList>
    </citation>
    <scope>NUCLEOTIDE SEQUENCE [LARGE SCALE GENOMIC DNA]</scope>
    <source>
        <strain evidence="3">PB2801</strain>
    </source>
</reference>
<feature type="coiled-coil region" evidence="1">
    <location>
        <begin position="60"/>
        <end position="122"/>
    </location>
</feature>
<dbReference type="Proteomes" id="UP000008068">
    <property type="component" value="Unassembled WGS sequence"/>
</dbReference>
<dbReference type="EMBL" id="GL379790">
    <property type="protein sequence ID" value="EGT49389.1"/>
    <property type="molecule type" value="Genomic_DNA"/>
</dbReference>
<accession>G0MDE3</accession>